<evidence type="ECO:0000313" key="2">
    <source>
        <dbReference type="Proteomes" id="UP001162992"/>
    </source>
</evidence>
<protein>
    <submittedName>
        <fullName evidence="1">Uncharacterized protein</fullName>
    </submittedName>
</protein>
<reference evidence="2" key="1">
    <citation type="journal article" date="2024" name="Proc. Natl. Acad. Sci. U.S.A.">
        <title>Extraordinary preservation of gene collinearity over three hundred million years revealed in homosporous lycophytes.</title>
        <authorList>
            <person name="Li C."/>
            <person name="Wickell D."/>
            <person name="Kuo L.Y."/>
            <person name="Chen X."/>
            <person name="Nie B."/>
            <person name="Liao X."/>
            <person name="Peng D."/>
            <person name="Ji J."/>
            <person name="Jenkins J."/>
            <person name="Williams M."/>
            <person name="Shu S."/>
            <person name="Plott C."/>
            <person name="Barry K."/>
            <person name="Rajasekar S."/>
            <person name="Grimwood J."/>
            <person name="Han X."/>
            <person name="Sun S."/>
            <person name="Hou Z."/>
            <person name="He W."/>
            <person name="Dai G."/>
            <person name="Sun C."/>
            <person name="Schmutz J."/>
            <person name="Leebens-Mack J.H."/>
            <person name="Li F.W."/>
            <person name="Wang L."/>
        </authorList>
    </citation>
    <scope>NUCLEOTIDE SEQUENCE [LARGE SCALE GENOMIC DNA]</scope>
    <source>
        <strain evidence="2">cv. PW_Plant_1</strain>
    </source>
</reference>
<sequence>MERDGVPPGCHGLDGKAFRSKVKQLIDDSGAPDLQSFCYWTLYHAFHLWKSEQYVFGKSQTDETQCEMSAAQWLVELKTQSEVIDTDVRNVSSEKSKLTEHSSAGQIPVSVPEAMSKSENEKDLCFSDSVFVRRRGNALFPLDGVALSSSELAQESASGSPLSVVFPWSPRTWTQGTNGAVEAVDIEGVITNHKEHNRDAGLVASAFNAPTTENDMELHCCPRPQTQSSAAEEQQESPGISLEVYLGDDIDVVAAESIPIPSSIADIHTYSCSECAAKDSEKETITNDFNNTFENPDKDAPWEIKQIRREGSARRIKGKRRIGREGGERVSRRYKALATVCS</sequence>
<evidence type="ECO:0000313" key="1">
    <source>
        <dbReference type="EMBL" id="KAJ7515450.1"/>
    </source>
</evidence>
<keyword evidence="2" id="KW-1185">Reference proteome</keyword>
<dbReference type="Proteomes" id="UP001162992">
    <property type="component" value="Chromosome 22"/>
</dbReference>
<gene>
    <name evidence="1" type="ORF">O6H91_22G013800</name>
</gene>
<comment type="caution">
    <text evidence="1">The sequence shown here is derived from an EMBL/GenBank/DDBJ whole genome shotgun (WGS) entry which is preliminary data.</text>
</comment>
<dbReference type="EMBL" id="CM055113">
    <property type="protein sequence ID" value="KAJ7515450.1"/>
    <property type="molecule type" value="Genomic_DNA"/>
</dbReference>
<organism evidence="1 2">
    <name type="scientific">Diphasiastrum complanatum</name>
    <name type="common">Issler's clubmoss</name>
    <name type="synonym">Lycopodium complanatum</name>
    <dbReference type="NCBI Taxonomy" id="34168"/>
    <lineage>
        <taxon>Eukaryota</taxon>
        <taxon>Viridiplantae</taxon>
        <taxon>Streptophyta</taxon>
        <taxon>Embryophyta</taxon>
        <taxon>Tracheophyta</taxon>
        <taxon>Lycopodiopsida</taxon>
        <taxon>Lycopodiales</taxon>
        <taxon>Lycopodiaceae</taxon>
        <taxon>Lycopodioideae</taxon>
        <taxon>Diphasiastrum</taxon>
    </lineage>
</organism>
<proteinExistence type="predicted"/>
<accession>A0ACC2AD70</accession>
<name>A0ACC2AD70_DIPCM</name>